<proteinExistence type="predicted"/>
<accession>A0A8R1IVG5</accession>
<protein>
    <submittedName>
        <fullName evidence="1">Uncharacterized protein</fullName>
    </submittedName>
</protein>
<name>A0A8R1IVG5_CAEJA</name>
<organism evidence="1 2">
    <name type="scientific">Caenorhabditis japonica</name>
    <dbReference type="NCBI Taxonomy" id="281687"/>
    <lineage>
        <taxon>Eukaryota</taxon>
        <taxon>Metazoa</taxon>
        <taxon>Ecdysozoa</taxon>
        <taxon>Nematoda</taxon>
        <taxon>Chromadorea</taxon>
        <taxon>Rhabditida</taxon>
        <taxon>Rhabditina</taxon>
        <taxon>Rhabditomorpha</taxon>
        <taxon>Rhabditoidea</taxon>
        <taxon>Rhabditidae</taxon>
        <taxon>Peloderinae</taxon>
        <taxon>Caenorhabditis</taxon>
    </lineage>
</organism>
<reference evidence="2" key="1">
    <citation type="submission" date="2010-08" db="EMBL/GenBank/DDBJ databases">
        <authorList>
            <consortium name="Caenorhabditis japonica Sequencing Consortium"/>
            <person name="Wilson R.K."/>
        </authorList>
    </citation>
    <scope>NUCLEOTIDE SEQUENCE [LARGE SCALE GENOMIC DNA]</scope>
    <source>
        <strain evidence="2">DF5081</strain>
    </source>
</reference>
<reference evidence="1" key="2">
    <citation type="submission" date="2022-06" db="UniProtKB">
        <authorList>
            <consortium name="EnsemblMetazoa"/>
        </authorList>
    </citation>
    <scope>IDENTIFICATION</scope>
    <source>
        <strain evidence="1">DF5081</strain>
    </source>
</reference>
<sequence>MYFIIYLVNRTRFFSKQVVENEDVYDRPTARSVCMDYDAVITNVETQKELDDVNGTVCVYFVEVYSHEGDKI</sequence>
<dbReference type="AlphaFoldDB" id="A0A8R1IVG5"/>
<evidence type="ECO:0000313" key="1">
    <source>
        <dbReference type="EnsemblMetazoa" id="CJA42582.1"/>
    </source>
</evidence>
<dbReference type="EnsemblMetazoa" id="CJA42582.1">
    <property type="protein sequence ID" value="CJA42582.1"/>
    <property type="gene ID" value="WBGene00218430"/>
</dbReference>
<keyword evidence="2" id="KW-1185">Reference proteome</keyword>
<evidence type="ECO:0000313" key="2">
    <source>
        <dbReference type="Proteomes" id="UP000005237"/>
    </source>
</evidence>
<dbReference type="Proteomes" id="UP000005237">
    <property type="component" value="Unassembled WGS sequence"/>
</dbReference>